<dbReference type="Proteomes" id="UP001341840">
    <property type="component" value="Unassembled WGS sequence"/>
</dbReference>
<keyword evidence="3" id="KW-1185">Reference proteome</keyword>
<gene>
    <name evidence="2" type="ORF">PIB30_000067</name>
</gene>
<dbReference type="EMBL" id="JASCZI010000001">
    <property type="protein sequence ID" value="MED6105943.1"/>
    <property type="molecule type" value="Genomic_DNA"/>
</dbReference>
<sequence>MLDRKLLIRIHVRKSNISEGDPVYPVIKVIHDLEVIDKCTPVKAPIEGHGTSQEGNTSSLYAENLSNAVNLISDSDPQYSVDDLLGSIEAKTPGSAASTPMTVESPALTQPDKDGKLPSNRTKRVRVKKQKFMFEEDDI</sequence>
<protein>
    <submittedName>
        <fullName evidence="2">Uncharacterized protein</fullName>
    </submittedName>
</protein>
<evidence type="ECO:0000256" key="1">
    <source>
        <dbReference type="SAM" id="MobiDB-lite"/>
    </source>
</evidence>
<comment type="caution">
    <text evidence="2">The sequence shown here is derived from an EMBL/GenBank/DDBJ whole genome shotgun (WGS) entry which is preliminary data.</text>
</comment>
<feature type="region of interest" description="Disordered" evidence="1">
    <location>
        <begin position="90"/>
        <end position="121"/>
    </location>
</feature>
<organism evidence="2 3">
    <name type="scientific">Stylosanthes scabra</name>
    <dbReference type="NCBI Taxonomy" id="79078"/>
    <lineage>
        <taxon>Eukaryota</taxon>
        <taxon>Viridiplantae</taxon>
        <taxon>Streptophyta</taxon>
        <taxon>Embryophyta</taxon>
        <taxon>Tracheophyta</taxon>
        <taxon>Spermatophyta</taxon>
        <taxon>Magnoliopsida</taxon>
        <taxon>eudicotyledons</taxon>
        <taxon>Gunneridae</taxon>
        <taxon>Pentapetalae</taxon>
        <taxon>rosids</taxon>
        <taxon>fabids</taxon>
        <taxon>Fabales</taxon>
        <taxon>Fabaceae</taxon>
        <taxon>Papilionoideae</taxon>
        <taxon>50 kb inversion clade</taxon>
        <taxon>dalbergioids sensu lato</taxon>
        <taxon>Dalbergieae</taxon>
        <taxon>Pterocarpus clade</taxon>
        <taxon>Stylosanthes</taxon>
    </lineage>
</organism>
<evidence type="ECO:0000313" key="2">
    <source>
        <dbReference type="EMBL" id="MED6105943.1"/>
    </source>
</evidence>
<reference evidence="2 3" key="1">
    <citation type="journal article" date="2023" name="Plants (Basel)">
        <title>Bridging the Gap: Combining Genomics and Transcriptomics Approaches to Understand Stylosanthes scabra, an Orphan Legume from the Brazilian Caatinga.</title>
        <authorList>
            <person name="Ferreira-Neto J.R.C."/>
            <person name="da Silva M.D."/>
            <person name="Binneck E."/>
            <person name="de Melo N.F."/>
            <person name="da Silva R.H."/>
            <person name="de Melo A.L.T.M."/>
            <person name="Pandolfi V."/>
            <person name="Bustamante F.O."/>
            <person name="Brasileiro-Vidal A.C."/>
            <person name="Benko-Iseppon A.M."/>
        </authorList>
    </citation>
    <scope>NUCLEOTIDE SEQUENCE [LARGE SCALE GENOMIC DNA]</scope>
    <source>
        <tissue evidence="2">Leaves</tissue>
    </source>
</reference>
<accession>A0ABU6Q3G2</accession>
<evidence type="ECO:0000313" key="3">
    <source>
        <dbReference type="Proteomes" id="UP001341840"/>
    </source>
</evidence>
<proteinExistence type="predicted"/>
<name>A0ABU6Q3G2_9FABA</name>